<keyword evidence="4" id="KW-1185">Reference proteome</keyword>
<accession>A0A1R4GUC7</accession>
<proteinExistence type="predicted"/>
<dbReference type="InterPro" id="IPR029044">
    <property type="entry name" value="Nucleotide-diphossugar_trans"/>
</dbReference>
<dbReference type="GO" id="GO:0047244">
    <property type="term" value="F:N-acetylglucosaminyldiphosphoundecaprenol N-acetyl-beta-D-mannosaminyltransferase activity"/>
    <property type="evidence" value="ECO:0007669"/>
    <property type="project" value="UniProtKB-EC"/>
</dbReference>
<keyword evidence="3" id="KW-0808">Transferase</keyword>
<gene>
    <name evidence="3" type="ORF">FM101_13715</name>
</gene>
<evidence type="ECO:0000256" key="1">
    <source>
        <dbReference type="SAM" id="MobiDB-lite"/>
    </source>
</evidence>
<dbReference type="Proteomes" id="UP000195913">
    <property type="component" value="Unassembled WGS sequence"/>
</dbReference>
<dbReference type="SUPFAM" id="SSF53448">
    <property type="entry name" value="Nucleotide-diphospho-sugar transferases"/>
    <property type="match status" value="2"/>
</dbReference>
<keyword evidence="3" id="KW-0328">Glycosyltransferase</keyword>
<evidence type="ECO:0000313" key="3">
    <source>
        <dbReference type="EMBL" id="SJM71695.1"/>
    </source>
</evidence>
<dbReference type="Pfam" id="PF03808">
    <property type="entry name" value="Glyco_tran_WecG"/>
    <property type="match status" value="1"/>
</dbReference>
<dbReference type="AlphaFoldDB" id="A0A1R4GUC7"/>
<dbReference type="Pfam" id="PF00535">
    <property type="entry name" value="Glycos_transf_2"/>
    <property type="match status" value="2"/>
</dbReference>
<feature type="domain" description="Glycosyltransferase 2-like" evidence="2">
    <location>
        <begin position="321"/>
        <end position="446"/>
    </location>
</feature>
<protein>
    <submittedName>
        <fullName evidence="3">N-acetylmannosaminyltransferase</fullName>
        <ecNumber evidence="3">2.4.1.187</ecNumber>
    </submittedName>
</protein>
<dbReference type="NCBIfam" id="TIGR00696">
    <property type="entry name" value="wecG_tagA_cpsF"/>
    <property type="match status" value="1"/>
</dbReference>
<feature type="region of interest" description="Disordered" evidence="1">
    <location>
        <begin position="278"/>
        <end position="301"/>
    </location>
</feature>
<feature type="compositionally biased region" description="Polar residues" evidence="1">
    <location>
        <begin position="281"/>
        <end position="296"/>
    </location>
</feature>
<dbReference type="EMBL" id="FUHW01000044">
    <property type="protein sequence ID" value="SJM71695.1"/>
    <property type="molecule type" value="Genomic_DNA"/>
</dbReference>
<reference evidence="3 4" key="1">
    <citation type="submission" date="2017-02" db="EMBL/GenBank/DDBJ databases">
        <authorList>
            <person name="Peterson S.W."/>
        </authorList>
    </citation>
    <scope>NUCLEOTIDE SEQUENCE [LARGE SCALE GENOMIC DNA]</scope>
    <source>
        <strain evidence="3 4">B Ar 00.02</strain>
    </source>
</reference>
<dbReference type="PANTHER" id="PTHR43179:SF7">
    <property type="entry name" value="RHAMNOSYLTRANSFERASE WBBL"/>
    <property type="match status" value="1"/>
</dbReference>
<dbReference type="InterPro" id="IPR001173">
    <property type="entry name" value="Glyco_trans_2-like"/>
</dbReference>
<dbReference type="RefSeq" id="WP_087000552.1">
    <property type="nucleotide sequence ID" value="NZ_FUHW01000044.1"/>
</dbReference>
<evidence type="ECO:0000313" key="4">
    <source>
        <dbReference type="Proteomes" id="UP000195913"/>
    </source>
</evidence>
<dbReference type="Gene3D" id="3.90.550.10">
    <property type="entry name" value="Spore Coat Polysaccharide Biosynthesis Protein SpsA, Chain A"/>
    <property type="match status" value="2"/>
</dbReference>
<dbReference type="InterPro" id="IPR004629">
    <property type="entry name" value="WecG_TagA_CpsF"/>
</dbReference>
<evidence type="ECO:0000259" key="2">
    <source>
        <dbReference type="Pfam" id="PF00535"/>
    </source>
</evidence>
<dbReference type="CDD" id="cd06533">
    <property type="entry name" value="Glyco_transf_WecG_TagA"/>
    <property type="match status" value="1"/>
</dbReference>
<dbReference type="EC" id="2.4.1.187" evidence="3"/>
<sequence length="908" mass="98933">MSSKQQRINLAGIVVDLVDQPLAIQQIIDRTHATTSPVTADAEPPLSVVSANLDHIAQFGRGGRWQETLGDSLRPTIQPIALDAESAQGGEPMEWLTLLDGAPLVAQATKLTGRSWPRLAGSDLIGPLLDEAQRSGATVGFLGGSYLIQRLLSRQLTRGRPDLVIAGMWSPDRADLADHKKSLDLARTIRESGAQLLIVGLGKPRQELWMAKYGNATGAGVLLAFGAVVDFLAGAIQRAPDWASEHGLEWAWRLALEPRRLARRYLVDDPPSLLQLRRDSSTISPAATPANSSLTLSRDDLASGEPDGSFVPVGAPADVVVYIVTYNSESSLAPLMTSLRREAKTLRLRVIVADNDSADGTLHELRSYPDAYTLSTGGNLGYASGINAAHRVSGDTRAVLVLNPDLEVMPGSITALHRRLVATGAGLVVPKLLETDGSIYESLRREPTVTTAFGDALFGAKWPTRPGWLAETDYASETYQHAHRIDWASGAALMVRSDLAKRLGDWDERFFLYSEEVDYFRRARETGETAWYEPASTMVHHGGGSGTSASLNALLAVNRVRYVRKYHDARYARWFRNGVALTELLRLYKPTRLEIFRTIMDEASWGSLPGPTPAERLLHVLDGFPRGTIIIPAHNEAAVIGRTLRSLQPVVDTGNIEVIVACNGCTDNSAEIARGFFGVTVLEVGTASKTAALNEADAIASFWPRLYLDADIPISPTTLRLVLERLKRGDVLAARPAYRYDDSGASWTVKSFYRARRRLPSTDEALWGAGAYGLTKSGHARFGIFPSLTADDLFIDQQFEHSEKAIMYTPPVAVSTPRTSSSLLAILRRNYRGQAEMLSSRATGGVQATAPYSTTRRTVRELVGAIHGPMSAFDALIYAGYVAAARLYRLGGKRTASTIWERDTSSRQ</sequence>
<feature type="domain" description="Glycosyltransferase 2-like" evidence="2">
    <location>
        <begin position="628"/>
        <end position="749"/>
    </location>
</feature>
<organism evidence="3 4">
    <name type="scientific">Arthrobacter rhombi</name>
    <dbReference type="NCBI Taxonomy" id="71253"/>
    <lineage>
        <taxon>Bacteria</taxon>
        <taxon>Bacillati</taxon>
        <taxon>Actinomycetota</taxon>
        <taxon>Actinomycetes</taxon>
        <taxon>Micrococcales</taxon>
        <taxon>Micrococcaceae</taxon>
        <taxon>Arthrobacter</taxon>
    </lineage>
</organism>
<name>A0A1R4GUC7_9MICC</name>
<dbReference type="PANTHER" id="PTHR43179">
    <property type="entry name" value="RHAMNOSYLTRANSFERASE WBBL"/>
    <property type="match status" value="1"/>
</dbReference>